<dbReference type="GO" id="GO:0020037">
    <property type="term" value="F:heme binding"/>
    <property type="evidence" value="ECO:0007669"/>
    <property type="project" value="InterPro"/>
</dbReference>
<evidence type="ECO:0000256" key="3">
    <source>
        <dbReference type="ARBA" id="ARBA00022617"/>
    </source>
</evidence>
<comment type="cofactor">
    <cofactor evidence="1 7">
        <name>heme</name>
        <dbReference type="ChEBI" id="CHEBI:30413"/>
    </cofactor>
</comment>
<evidence type="ECO:0000256" key="6">
    <source>
        <dbReference type="ARBA" id="ARBA00023033"/>
    </source>
</evidence>
<dbReference type="PRINTS" id="PR00465">
    <property type="entry name" value="EP450IV"/>
</dbReference>
<evidence type="ECO:0000256" key="1">
    <source>
        <dbReference type="ARBA" id="ARBA00001971"/>
    </source>
</evidence>
<dbReference type="Gene3D" id="1.10.600.10">
    <property type="entry name" value="Farnesyl Diphosphate Synthase"/>
    <property type="match status" value="1"/>
</dbReference>
<comment type="caution">
    <text evidence="8">The sequence shown here is derived from an EMBL/GenBank/DDBJ whole genome shotgun (WGS) entry which is preliminary data.</text>
</comment>
<organism evidence="8 9">
    <name type="scientific">Xylaria arbuscula</name>
    <dbReference type="NCBI Taxonomy" id="114810"/>
    <lineage>
        <taxon>Eukaryota</taxon>
        <taxon>Fungi</taxon>
        <taxon>Dikarya</taxon>
        <taxon>Ascomycota</taxon>
        <taxon>Pezizomycotina</taxon>
        <taxon>Sordariomycetes</taxon>
        <taxon>Xylariomycetidae</taxon>
        <taxon>Xylariales</taxon>
        <taxon>Xylariaceae</taxon>
        <taxon>Xylaria</taxon>
    </lineage>
</organism>
<keyword evidence="6" id="KW-0560">Oxidoreductase</keyword>
<dbReference type="PRINTS" id="PR00385">
    <property type="entry name" value="P450"/>
</dbReference>
<proteinExistence type="inferred from homology"/>
<dbReference type="EMBL" id="JANPWZ010002508">
    <property type="protein sequence ID" value="KAJ3558208.1"/>
    <property type="molecule type" value="Genomic_DNA"/>
</dbReference>
<evidence type="ECO:0000256" key="4">
    <source>
        <dbReference type="ARBA" id="ARBA00022723"/>
    </source>
</evidence>
<keyword evidence="4 7" id="KW-0479">Metal-binding</keyword>
<keyword evidence="5 7" id="KW-0408">Iron</keyword>
<dbReference type="AlphaFoldDB" id="A0A9W8N629"/>
<dbReference type="VEuPathDB" id="FungiDB:F4678DRAFT_468333"/>
<dbReference type="InterPro" id="IPR002403">
    <property type="entry name" value="Cyt_P450_E_grp-IV"/>
</dbReference>
<dbReference type="PANTHER" id="PTHR24305:SF166">
    <property type="entry name" value="CYTOCHROME P450 12A4, MITOCHONDRIAL-RELATED"/>
    <property type="match status" value="1"/>
</dbReference>
<dbReference type="VEuPathDB" id="FungiDB:F4678DRAFT_352083"/>
<comment type="similarity">
    <text evidence="2">Belongs to the cytochrome P450 family.</text>
</comment>
<evidence type="ECO:0000256" key="5">
    <source>
        <dbReference type="ARBA" id="ARBA00023004"/>
    </source>
</evidence>
<evidence type="ECO:0000313" key="8">
    <source>
        <dbReference type="EMBL" id="KAJ3558208.1"/>
    </source>
</evidence>
<dbReference type="InterPro" id="IPR017972">
    <property type="entry name" value="Cyt_P450_CS"/>
</dbReference>
<protein>
    <recommendedName>
        <fullName evidence="10">Cytochrome P450</fullName>
    </recommendedName>
</protein>
<evidence type="ECO:0000256" key="7">
    <source>
        <dbReference type="PIRSR" id="PIRSR602403-1"/>
    </source>
</evidence>
<dbReference type="InterPro" id="IPR036396">
    <property type="entry name" value="Cyt_P450_sf"/>
</dbReference>
<reference evidence="8" key="1">
    <citation type="submission" date="2022-07" db="EMBL/GenBank/DDBJ databases">
        <title>Genome Sequence of Xylaria arbuscula.</title>
        <authorList>
            <person name="Buettner E."/>
        </authorList>
    </citation>
    <scope>NUCLEOTIDE SEQUENCE</scope>
    <source>
        <strain evidence="8">VT107</strain>
    </source>
</reference>
<dbReference type="GO" id="GO:0016705">
    <property type="term" value="F:oxidoreductase activity, acting on paired donors, with incorporation or reduction of molecular oxygen"/>
    <property type="evidence" value="ECO:0007669"/>
    <property type="project" value="InterPro"/>
</dbReference>
<sequence length="876" mass="98876">MDALVAAGLAVVETAIYVQQHGIYMRYSAAWTIWSCFFAQYLAFKFYRTFLYPQYFSPLRKLPGPTDNHAFFGQTINLLRAKTPTSLYLKWMQEHPDAHCIRYLSMANKEVLVTNSLESHKDLLQTHCYSFKKPDSLRRMLREIAGDGIFMLEGERHKSQRKIIAGFFSPKRLRLLEPTLQSMAQRAVHSLERSIPAGGSKEEVILNCTEVFSNVTLDIIGAATLGVELGSIAQADGSSSTDIFTFHEAYNAIFTQGWTGRALTWANGFFPTRWIPVRANRRFIAATSWITEALTRTARDRHHAELQNIRVNDQSQDALYHDLLTYLVRDGIAGGPAKDIKKNELLGHLLQVMVAGHETSAMTLSWLVYIMATNQHIQTTLRAEISELLRETPSPTFGDINKLVYLNGIVMETLRVYSPATTIHRQAEAEMVIDGVVVPKGTAIDMVPSVVMRNPHIWGDDADEVDPTRWTRLVGDQQSPYAFEAFSNGPRICIGRSFALCEIKIILFEMIRNFWFVEVAEPFIIENPSLTLRPAGLKISRLTSSSLGFRSNKTPFLNRGSPVLSARAINTIETVFDLAPRCITSFPVSIHKEAHVISEGALDARANFQHFDSGKEFRSHSAGPQGNFFAICWPGSNVRRAKLAAEIIETLWIYDDVAETLPHGSALRGHANLRNCLIGKRDETGQDVVSELFDNFRSRITRMDSKGAPAIINALQSYLDTYDSRDALPPTLKEYIEFRILNVGFGIMETFMQWTMGICLDETQAAVSRDFYLSAGRVMALTNDLYSWAVERKESADRSWNAVPIMMKQYRMEEDDAVAILKGLVVYHEQQTRRLGLEAWENSGRSQKMTRYIEAMELMLGGNCFWSSTCPRYAPA</sequence>
<dbReference type="PANTHER" id="PTHR24305">
    <property type="entry name" value="CYTOCHROME P450"/>
    <property type="match status" value="1"/>
</dbReference>
<dbReference type="SUPFAM" id="SSF48264">
    <property type="entry name" value="Cytochrome P450"/>
    <property type="match status" value="1"/>
</dbReference>
<evidence type="ECO:0000313" key="9">
    <source>
        <dbReference type="Proteomes" id="UP001148614"/>
    </source>
</evidence>
<dbReference type="InterPro" id="IPR050121">
    <property type="entry name" value="Cytochrome_P450_monoxygenase"/>
</dbReference>
<dbReference type="Proteomes" id="UP001148614">
    <property type="component" value="Unassembled WGS sequence"/>
</dbReference>
<dbReference type="Pfam" id="PF00067">
    <property type="entry name" value="p450"/>
    <property type="match status" value="1"/>
</dbReference>
<dbReference type="InterPro" id="IPR001128">
    <property type="entry name" value="Cyt_P450"/>
</dbReference>
<dbReference type="PROSITE" id="PS00086">
    <property type="entry name" value="CYTOCHROME_P450"/>
    <property type="match status" value="1"/>
</dbReference>
<dbReference type="Gene3D" id="1.10.630.10">
    <property type="entry name" value="Cytochrome P450"/>
    <property type="match status" value="1"/>
</dbReference>
<gene>
    <name evidence="8" type="ORF">NPX13_g9758</name>
</gene>
<feature type="binding site" description="axial binding residue" evidence="7">
    <location>
        <position position="493"/>
    </location>
    <ligand>
        <name>heme</name>
        <dbReference type="ChEBI" id="CHEBI:30413"/>
    </ligand>
    <ligandPart>
        <name>Fe</name>
        <dbReference type="ChEBI" id="CHEBI:18248"/>
    </ligandPart>
</feature>
<name>A0A9W8N629_9PEZI</name>
<accession>A0A9W8N629</accession>
<keyword evidence="3 7" id="KW-0349">Heme</keyword>
<keyword evidence="9" id="KW-1185">Reference proteome</keyword>
<keyword evidence="6" id="KW-0503">Monooxygenase</keyword>
<dbReference type="InterPro" id="IPR008949">
    <property type="entry name" value="Isoprenoid_synthase_dom_sf"/>
</dbReference>
<dbReference type="GO" id="GO:0005506">
    <property type="term" value="F:iron ion binding"/>
    <property type="evidence" value="ECO:0007669"/>
    <property type="project" value="InterPro"/>
</dbReference>
<dbReference type="Pfam" id="PF19086">
    <property type="entry name" value="Terpene_syn_C_2"/>
    <property type="match status" value="1"/>
</dbReference>
<evidence type="ECO:0000256" key="2">
    <source>
        <dbReference type="ARBA" id="ARBA00010617"/>
    </source>
</evidence>
<dbReference type="GO" id="GO:0004497">
    <property type="term" value="F:monooxygenase activity"/>
    <property type="evidence" value="ECO:0007669"/>
    <property type="project" value="UniProtKB-KW"/>
</dbReference>
<dbReference type="SUPFAM" id="SSF48576">
    <property type="entry name" value="Terpenoid synthases"/>
    <property type="match status" value="1"/>
</dbReference>
<evidence type="ECO:0008006" key="10">
    <source>
        <dbReference type="Google" id="ProtNLM"/>
    </source>
</evidence>